<name>A0A1Q9ACY6_9HYPH</name>
<dbReference type="Gene3D" id="1.25.40.10">
    <property type="entry name" value="Tetratricopeptide repeat domain"/>
    <property type="match status" value="3"/>
</dbReference>
<protein>
    <recommendedName>
        <fullName evidence="6">CHAT domain-containing protein</fullName>
    </recommendedName>
</protein>
<dbReference type="RefSeq" id="WP_075637126.1">
    <property type="nucleotide sequence ID" value="NZ_MKIO01000043.1"/>
</dbReference>
<evidence type="ECO:0000259" key="3">
    <source>
        <dbReference type="Pfam" id="PF13191"/>
    </source>
</evidence>
<dbReference type="SUPFAM" id="SSF52540">
    <property type="entry name" value="P-loop containing nucleoside triphosphate hydrolases"/>
    <property type="match status" value="1"/>
</dbReference>
<evidence type="ECO:0000256" key="1">
    <source>
        <dbReference type="SAM" id="MobiDB-lite"/>
    </source>
</evidence>
<dbReference type="InterPro" id="IPR011990">
    <property type="entry name" value="TPR-like_helical_dom_sf"/>
</dbReference>
<dbReference type="Gene3D" id="3.40.50.300">
    <property type="entry name" value="P-loop containing nucleotide triphosphate hydrolases"/>
    <property type="match status" value="1"/>
</dbReference>
<comment type="caution">
    <text evidence="4">The sequence shown here is derived from an EMBL/GenBank/DDBJ whole genome shotgun (WGS) entry which is preliminary data.</text>
</comment>
<organism evidence="4 5">
    <name type="scientific">Xaviernesmea rhizosphaerae</name>
    <dbReference type="NCBI Taxonomy" id="1672749"/>
    <lineage>
        <taxon>Bacteria</taxon>
        <taxon>Pseudomonadati</taxon>
        <taxon>Pseudomonadota</taxon>
        <taxon>Alphaproteobacteria</taxon>
        <taxon>Hyphomicrobiales</taxon>
        <taxon>Rhizobiaceae</taxon>
        <taxon>Rhizobium/Agrobacterium group</taxon>
        <taxon>Xaviernesmea</taxon>
    </lineage>
</organism>
<gene>
    <name evidence="4" type="ORF">BJF92_07055</name>
</gene>
<feature type="domain" description="CHAT" evidence="2">
    <location>
        <begin position="33"/>
        <end position="298"/>
    </location>
</feature>
<reference evidence="4 5" key="1">
    <citation type="submission" date="2016-09" db="EMBL/GenBank/DDBJ databases">
        <title>Rhizobium sp. nov., a novel species isolated from the rice rhizosphere.</title>
        <authorList>
            <person name="Zhao J."/>
            <person name="Zhang X."/>
        </authorList>
    </citation>
    <scope>NUCLEOTIDE SEQUENCE [LARGE SCALE GENOMIC DNA]</scope>
    <source>
        <strain evidence="4 5">MH17</strain>
    </source>
</reference>
<dbReference type="PANTHER" id="PTHR10098">
    <property type="entry name" value="RAPSYN-RELATED"/>
    <property type="match status" value="1"/>
</dbReference>
<evidence type="ECO:0000313" key="4">
    <source>
        <dbReference type="EMBL" id="OLP52765.1"/>
    </source>
</evidence>
<feature type="region of interest" description="Disordered" evidence="1">
    <location>
        <begin position="203"/>
        <end position="237"/>
    </location>
</feature>
<evidence type="ECO:0000313" key="5">
    <source>
        <dbReference type="Proteomes" id="UP000186143"/>
    </source>
</evidence>
<proteinExistence type="predicted"/>
<dbReference type="PANTHER" id="PTHR10098:SF108">
    <property type="entry name" value="TETRATRICOPEPTIDE REPEAT PROTEIN 28"/>
    <property type="match status" value="1"/>
</dbReference>
<dbReference type="SUPFAM" id="SSF48452">
    <property type="entry name" value="TPR-like"/>
    <property type="match status" value="3"/>
</dbReference>
<dbReference type="InterPro" id="IPR027417">
    <property type="entry name" value="P-loop_NTPase"/>
</dbReference>
<dbReference type="InterPro" id="IPR024983">
    <property type="entry name" value="CHAT_dom"/>
</dbReference>
<sequence>MLLWLDQGGALAGWLKASRRTLEVIGTEAGAVTDALLAAPWEILADGTGFLATDRMNLFLPLRRIGPEGTPAAPNHSDLAMLFMAAAPEGQHELDYEAEETAILEATRNRSSGRPLAHLTVEESGELAVLADRHRDDGPFDILHLSCHGDILRVAGVARPVLLLETETGAAETVTPDRLLAALGERVPALLFLSACRTGQRGPAGELAAAREGRREGSASFDAAPRRDAGGAPAPDLTEPLARQMAAGVPHVLGWDGSVYDADASAFAEALYAGLSRGETVAYAAARARHGVMEPMASGAPRRHWHLVRLYLGPGGGGTLCEPRKPARTALPPAAPRFLDAAKQVRVAGRHEFVGRRRQLQHLRRGFAGAATGALIHGMGNLGKSSLAARLADRMSGHQLAVVFGRYDGLSILMELERVATPLLGRVFQGFAAQARFRNEFAAMREAVRADEAMLGEAMNFLLDQVFAAYPVLLVIDDFERALEEPVPDRPLVMPRPDLRPALGALLAAFAAHRGQSRLLITSRYDFVLPDGAGNDLAAGLLRVPLVGMRQGERQKQWRAKARAGAAEERLGKEDMAQVSAALEAAAGNPGLQDILTRPILKGEAEAAPAAVEAVSQWRATGEVPADGNAAVAFFTRMSFETYAAALTGTERLMLAAACLFEEEVPVPRAAVAAAGGALGVVAVEPTIDRLIALGLFDDFGTLSGWPGTPELPHLGANPLARPLAPSLEEDLAAQVADAGLAVLATAWRDTDGDFPLDPRGPVACRLALRATSPDPDILQAAALAGVLYLFKFQGLAREALELAVPAVLRLKAMGRLPDHLLAGHTVTAAEQAGDVELQEKLLELALSSETLSEGPRAQLLGLRANLLEARGDLDEALRIRIEELLPIFEALGDRRSLAVTKGNIADVLEARGDLDEALRIRIEELLPIFEALGDRRSLAVTKGNIADVLEARGDLDEALRIRIEELLPIFEALGDRRSLAVTKGNIADVLEARGDLDEALRIRIEELLPIFEALGDRRSLAVTKGNIADVLEARGDLDEALRIRIEDEIPVYEALGDRLSLALTKGKIADVLEARGDLDEALRIRTEELLPVFEALGDRRSLALTKGKIADVLEARGDLDEALRIRTEELLPVFEALGDRLSLALTKGKIADVLEARGDLDEALRIRIEELLPVFEALGDRRSLALTKGNIADVLEARGDLDEALRIRIEELLPVFEALGDRRSLALTKGKIADVLEARGDLDEALRIRIEELLPVFDALGDRRSLALTKGKIADVLEARGDLDEALRIRTEELLPVFAALGDRRSLALTKGKIADVLEARGDLDEALRIRVEEQLPVFEALGDKRELAVTKGQIADVLEARGDLDEALRIRVEEQLPAYEVLGDKRSLAVTRGKIADAFAEKGDVESALAMHLSRLPDAEAMGDLSILVHIRFSCARLRLERGDHQTDGLEAIAEDLAWAWDGANRLGYPDAVGAIGTLFGQVLALGGLPDQGIGILTVAAAAWDKLGQAGQADHCRQIIAKLKEQNA</sequence>
<dbReference type="OrthoDB" id="651281at2"/>
<evidence type="ECO:0008006" key="6">
    <source>
        <dbReference type="Google" id="ProtNLM"/>
    </source>
</evidence>
<dbReference type="Pfam" id="PF12770">
    <property type="entry name" value="CHAT"/>
    <property type="match status" value="1"/>
</dbReference>
<evidence type="ECO:0000259" key="2">
    <source>
        <dbReference type="Pfam" id="PF12770"/>
    </source>
</evidence>
<dbReference type="STRING" id="1672749.BJF92_07055"/>
<dbReference type="InterPro" id="IPR041664">
    <property type="entry name" value="AAA_16"/>
</dbReference>
<dbReference type="Pfam" id="PF13191">
    <property type="entry name" value="AAA_16"/>
    <property type="match status" value="1"/>
</dbReference>
<feature type="domain" description="Orc1-like AAA ATPase" evidence="3">
    <location>
        <begin position="352"/>
        <end position="520"/>
    </location>
</feature>
<accession>A0A1Q9ACY6</accession>
<dbReference type="EMBL" id="MKIO01000043">
    <property type="protein sequence ID" value="OLP52765.1"/>
    <property type="molecule type" value="Genomic_DNA"/>
</dbReference>
<dbReference type="Proteomes" id="UP000186143">
    <property type="component" value="Unassembled WGS sequence"/>
</dbReference>